<feature type="compositionally biased region" description="Basic residues" evidence="1">
    <location>
        <begin position="1"/>
        <end position="28"/>
    </location>
</feature>
<organism evidence="2 3">
    <name type="scientific">Candidatus Taylorbacteria bacterium RIFCSPHIGHO2_12_FULL_45_16</name>
    <dbReference type="NCBI Taxonomy" id="1802315"/>
    <lineage>
        <taxon>Bacteria</taxon>
        <taxon>Candidatus Tayloriibacteriota</taxon>
    </lineage>
</organism>
<reference evidence="2 3" key="1">
    <citation type="journal article" date="2016" name="Nat. Commun.">
        <title>Thousands of microbial genomes shed light on interconnected biogeochemical processes in an aquifer system.</title>
        <authorList>
            <person name="Anantharaman K."/>
            <person name="Brown C.T."/>
            <person name="Hug L.A."/>
            <person name="Sharon I."/>
            <person name="Castelle C.J."/>
            <person name="Probst A.J."/>
            <person name="Thomas B.C."/>
            <person name="Singh A."/>
            <person name="Wilkins M.J."/>
            <person name="Karaoz U."/>
            <person name="Brodie E.L."/>
            <person name="Williams K.H."/>
            <person name="Hubbard S.S."/>
            <person name="Banfield J.F."/>
        </authorList>
    </citation>
    <scope>NUCLEOTIDE SEQUENCE [LARGE SCALE GENOMIC DNA]</scope>
</reference>
<dbReference type="EMBL" id="MHRT01000005">
    <property type="protein sequence ID" value="OHA29282.1"/>
    <property type="molecule type" value="Genomic_DNA"/>
</dbReference>
<name>A0A1G2N1R6_9BACT</name>
<protein>
    <submittedName>
        <fullName evidence="2">Uncharacterized protein</fullName>
    </submittedName>
</protein>
<dbReference type="Proteomes" id="UP000178089">
    <property type="component" value="Unassembled WGS sequence"/>
</dbReference>
<comment type="caution">
    <text evidence="2">The sequence shown here is derived from an EMBL/GenBank/DDBJ whole genome shotgun (WGS) entry which is preliminary data.</text>
</comment>
<evidence type="ECO:0000256" key="1">
    <source>
        <dbReference type="SAM" id="MobiDB-lite"/>
    </source>
</evidence>
<dbReference type="STRING" id="1802315.A3F51_01560"/>
<evidence type="ECO:0000313" key="2">
    <source>
        <dbReference type="EMBL" id="OHA29282.1"/>
    </source>
</evidence>
<evidence type="ECO:0000313" key="3">
    <source>
        <dbReference type="Proteomes" id="UP000178089"/>
    </source>
</evidence>
<dbReference type="AlphaFoldDB" id="A0A1G2N1R6"/>
<sequence length="114" mass="13442">MGKKVYPHYGPRFRRKSDHRPRRGHHTSVNKYAHLIPERKNEYDPQDKTFRYLPIMGRPNETVKAGLRTIFHGRLYELMENTTIPTGAPNVLGRSDKWEGIGRFKLVAWIDNKK</sequence>
<feature type="region of interest" description="Disordered" evidence="1">
    <location>
        <begin position="1"/>
        <end position="30"/>
    </location>
</feature>
<proteinExistence type="predicted"/>
<accession>A0A1G2N1R6</accession>
<gene>
    <name evidence="2" type="ORF">A3F51_01560</name>
</gene>